<dbReference type="RefSeq" id="WP_188364663.1">
    <property type="nucleotide sequence ID" value="NZ_BAABJF010000017.1"/>
</dbReference>
<name>A0A917CNK7_9GAMM</name>
<proteinExistence type="predicted"/>
<dbReference type="Proteomes" id="UP000605253">
    <property type="component" value="Unassembled WGS sequence"/>
</dbReference>
<reference evidence="1" key="1">
    <citation type="journal article" date="2014" name="Int. J. Syst. Evol. Microbiol.">
        <title>Complete genome sequence of Corynebacterium casei LMG S-19264T (=DSM 44701T), isolated from a smear-ripened cheese.</title>
        <authorList>
            <consortium name="US DOE Joint Genome Institute (JGI-PGF)"/>
            <person name="Walter F."/>
            <person name="Albersmeier A."/>
            <person name="Kalinowski J."/>
            <person name="Ruckert C."/>
        </authorList>
    </citation>
    <scope>NUCLEOTIDE SEQUENCE</scope>
    <source>
        <strain evidence="1">CGMCC 1.12181</strain>
    </source>
</reference>
<comment type="caution">
    <text evidence="1">The sequence shown here is derived from an EMBL/GenBank/DDBJ whole genome shotgun (WGS) entry which is preliminary data.</text>
</comment>
<reference evidence="1" key="2">
    <citation type="submission" date="2020-09" db="EMBL/GenBank/DDBJ databases">
        <authorList>
            <person name="Sun Q."/>
            <person name="Zhou Y."/>
        </authorList>
    </citation>
    <scope>NUCLEOTIDE SEQUENCE</scope>
    <source>
        <strain evidence="1">CGMCC 1.12181</strain>
    </source>
</reference>
<sequence>MLGLLLIAVNLVAEEPQYRLKGLQLLQQQSSTILDIKQLYMAPDIQINDIRYRCHHTVDVYPFHHCQQADLRFHLQQNQLQLSGRVDYDVLNNVLKVNAVDQDKTMVFNYDSARQRQRIELTDWPIKKWLPPLLTSIKDNLSAQANGVVAVDLDDGAVKSLEGIQFSGLDYEHSDDLIALGLSGRIDFDWLSRQQTVSARVRINQGEALLKQVYVNFSEFPLVLDLKVDSRDSDYVIQWQLDNETAFEATGEMILSEDFNMGDWQGRLEITDSTLFNKHITNSVLEIYGFNKNQAAGGFEVNASGHGPRVAHMTADFKDFSFTNQKRKLAIAGLNGKVDWQWHQTSQPSSLSWHSLVLSGLPIQAADLRFNISEDDLSLYGRHVLPIFDGALVIQRLTVDGFMAEEPAAVKMDAEIEPISLLPISQALNWPQLAGQISGQLPGMVKSGHVIAFDGTLHLSVFDGSIRFQNLSMERLFGVAPVIAADVDINLLDLALLTQTYDFGLITGRLSGFIDHLRITNWKVDRMDATVYSVKTENSDQTISQKAIENISAIGGIKGAISRTFLRFFEEFKYKKIKLSCKLHNSVCQIGGIDNQDGRFTIVEGGGLPKINIVGYARQIAWDVFISRLLNASYDS</sequence>
<keyword evidence="2" id="KW-1185">Reference proteome</keyword>
<evidence type="ECO:0000313" key="2">
    <source>
        <dbReference type="Proteomes" id="UP000605253"/>
    </source>
</evidence>
<accession>A0A917CNK7</accession>
<protein>
    <recommendedName>
        <fullName evidence="3">Dicarboxylate transport</fullName>
    </recommendedName>
</protein>
<evidence type="ECO:0008006" key="3">
    <source>
        <dbReference type="Google" id="ProtNLM"/>
    </source>
</evidence>
<evidence type="ECO:0000313" key="1">
    <source>
        <dbReference type="EMBL" id="GGF91379.1"/>
    </source>
</evidence>
<dbReference type="EMBL" id="BMEO01000003">
    <property type="protein sequence ID" value="GGF91379.1"/>
    <property type="molecule type" value="Genomic_DNA"/>
</dbReference>
<dbReference type="AlphaFoldDB" id="A0A917CNK7"/>
<organism evidence="1 2">
    <name type="scientific">Marinicella pacifica</name>
    <dbReference type="NCBI Taxonomy" id="1171543"/>
    <lineage>
        <taxon>Bacteria</taxon>
        <taxon>Pseudomonadati</taxon>
        <taxon>Pseudomonadota</taxon>
        <taxon>Gammaproteobacteria</taxon>
        <taxon>Lysobacterales</taxon>
        <taxon>Marinicellaceae</taxon>
        <taxon>Marinicella</taxon>
    </lineage>
</organism>
<gene>
    <name evidence="1" type="ORF">GCM10011365_10760</name>
</gene>